<dbReference type="STRING" id="112248.SAMN05444392_102163"/>
<keyword evidence="6 7" id="KW-0472">Membrane</keyword>
<dbReference type="Gene3D" id="1.20.81.30">
    <property type="entry name" value="Type II secretion system (T2SS), domain F"/>
    <property type="match status" value="2"/>
</dbReference>
<dbReference type="OrthoDB" id="9805682at2"/>
<comment type="subcellular location">
    <subcellularLocation>
        <location evidence="1">Cell membrane</location>
        <topology evidence="1">Multi-pass membrane protein</topology>
    </subcellularLocation>
</comment>
<sequence>MWRVKKQLSAELLARLSEQMMHLLQNDIPLLESIELLVEQKFIPEKIGRGLIEQIEAGNTLSAALEQLDFPALYLSLIRIAEESGGLAAGFSRCYQFYHQKDQFRQEVIQASIYPLIVLGCICLALLFMVTVILPRFTELYQSLGISLPPLTRWIVSMSSAVDQMIYLFILIFLIIILVFSKQTVKLERFFLHIPGIRSLYRYRFTHYFALQLGSLLQSGVPLLQSLELIAKLSPWIEVTRAVQKVKECLVKGDSLQLALENCKQGIFETFLPRLTAIGERTGRLEEILLHVANTMERLIRLRLQKYVKGMEPLFILLLGVVILVVVVSLFLPMLQLVQAI</sequence>
<feature type="domain" description="Type II secretion system protein GspF" evidence="8">
    <location>
        <begin position="209"/>
        <end position="333"/>
    </location>
</feature>
<evidence type="ECO:0000256" key="6">
    <source>
        <dbReference type="ARBA" id="ARBA00023136"/>
    </source>
</evidence>
<feature type="transmembrane region" description="Helical" evidence="7">
    <location>
        <begin position="314"/>
        <end position="335"/>
    </location>
</feature>
<comment type="similarity">
    <text evidence="2">Belongs to the GSP F family.</text>
</comment>
<gene>
    <name evidence="9" type="ORF">SAMN05444392_102163</name>
</gene>
<dbReference type="EMBL" id="FQVL01000002">
    <property type="protein sequence ID" value="SHE63832.1"/>
    <property type="molecule type" value="Genomic_DNA"/>
</dbReference>
<protein>
    <submittedName>
        <fullName evidence="9">Type II secretion system protein F (GspF)</fullName>
    </submittedName>
</protein>
<keyword evidence="4 7" id="KW-0812">Transmembrane</keyword>
<dbReference type="RefSeq" id="WP_073153360.1">
    <property type="nucleotide sequence ID" value="NZ_FQVL01000002.1"/>
</dbReference>
<dbReference type="PRINTS" id="PR00812">
    <property type="entry name" value="BCTERIALGSPF"/>
</dbReference>
<keyword evidence="5 7" id="KW-1133">Transmembrane helix</keyword>
<proteinExistence type="inferred from homology"/>
<evidence type="ECO:0000256" key="1">
    <source>
        <dbReference type="ARBA" id="ARBA00004651"/>
    </source>
</evidence>
<dbReference type="Proteomes" id="UP000184476">
    <property type="component" value="Unassembled WGS sequence"/>
</dbReference>
<dbReference type="InterPro" id="IPR042094">
    <property type="entry name" value="T2SS_GspF_sf"/>
</dbReference>
<feature type="transmembrane region" description="Helical" evidence="7">
    <location>
        <begin position="154"/>
        <end position="180"/>
    </location>
</feature>
<dbReference type="Pfam" id="PF00482">
    <property type="entry name" value="T2SSF"/>
    <property type="match status" value="2"/>
</dbReference>
<dbReference type="InterPro" id="IPR003004">
    <property type="entry name" value="GspF/PilC"/>
</dbReference>
<name>A0A1M4V4L2_9BACL</name>
<dbReference type="GO" id="GO:0005886">
    <property type="term" value="C:plasma membrane"/>
    <property type="evidence" value="ECO:0007669"/>
    <property type="project" value="UniProtKB-SubCell"/>
</dbReference>
<keyword evidence="3" id="KW-1003">Cell membrane</keyword>
<evidence type="ECO:0000313" key="10">
    <source>
        <dbReference type="Proteomes" id="UP000184476"/>
    </source>
</evidence>
<evidence type="ECO:0000256" key="7">
    <source>
        <dbReference type="SAM" id="Phobius"/>
    </source>
</evidence>
<dbReference type="PANTHER" id="PTHR30012">
    <property type="entry name" value="GENERAL SECRETION PATHWAY PROTEIN"/>
    <property type="match status" value="1"/>
</dbReference>
<dbReference type="PANTHER" id="PTHR30012:SF0">
    <property type="entry name" value="TYPE II SECRETION SYSTEM PROTEIN F-RELATED"/>
    <property type="match status" value="1"/>
</dbReference>
<accession>A0A1M4V4L2</accession>
<feature type="domain" description="Type II secretion system protein GspF" evidence="8">
    <location>
        <begin position="17"/>
        <end position="135"/>
    </location>
</feature>
<evidence type="ECO:0000256" key="4">
    <source>
        <dbReference type="ARBA" id="ARBA00022692"/>
    </source>
</evidence>
<feature type="transmembrane region" description="Helical" evidence="7">
    <location>
        <begin position="113"/>
        <end position="134"/>
    </location>
</feature>
<reference evidence="9 10" key="1">
    <citation type="submission" date="2016-11" db="EMBL/GenBank/DDBJ databases">
        <authorList>
            <person name="Jaros S."/>
            <person name="Januszkiewicz K."/>
            <person name="Wedrychowicz H."/>
        </authorList>
    </citation>
    <scope>NUCLEOTIDE SEQUENCE [LARGE SCALE GENOMIC DNA]</scope>
    <source>
        <strain evidence="9 10">DSM 44666</strain>
    </source>
</reference>
<evidence type="ECO:0000256" key="3">
    <source>
        <dbReference type="ARBA" id="ARBA00022475"/>
    </source>
</evidence>
<organism evidence="9 10">
    <name type="scientific">Seinonella peptonophila</name>
    <dbReference type="NCBI Taxonomy" id="112248"/>
    <lineage>
        <taxon>Bacteria</taxon>
        <taxon>Bacillati</taxon>
        <taxon>Bacillota</taxon>
        <taxon>Bacilli</taxon>
        <taxon>Bacillales</taxon>
        <taxon>Thermoactinomycetaceae</taxon>
        <taxon>Seinonella</taxon>
    </lineage>
</organism>
<dbReference type="InterPro" id="IPR018076">
    <property type="entry name" value="T2SS_GspF_dom"/>
</dbReference>
<evidence type="ECO:0000259" key="8">
    <source>
        <dbReference type="Pfam" id="PF00482"/>
    </source>
</evidence>
<dbReference type="AlphaFoldDB" id="A0A1M4V4L2"/>
<keyword evidence="10" id="KW-1185">Reference proteome</keyword>
<evidence type="ECO:0000256" key="5">
    <source>
        <dbReference type="ARBA" id="ARBA00022989"/>
    </source>
</evidence>
<evidence type="ECO:0000256" key="2">
    <source>
        <dbReference type="ARBA" id="ARBA00005745"/>
    </source>
</evidence>
<evidence type="ECO:0000313" key="9">
    <source>
        <dbReference type="EMBL" id="SHE63832.1"/>
    </source>
</evidence>